<feature type="transmembrane region" description="Helical" evidence="13">
    <location>
        <begin position="397"/>
        <end position="417"/>
    </location>
</feature>
<keyword evidence="10" id="KW-0406">Ion transport</keyword>
<feature type="transmembrane region" description="Helical" evidence="13">
    <location>
        <begin position="71"/>
        <end position="91"/>
    </location>
</feature>
<feature type="transmembrane region" description="Helical" evidence="13">
    <location>
        <begin position="328"/>
        <end position="351"/>
    </location>
</feature>
<keyword evidence="5" id="KW-0813">Transport</keyword>
<evidence type="ECO:0000256" key="10">
    <source>
        <dbReference type="ARBA" id="ARBA00023065"/>
    </source>
</evidence>
<keyword evidence="7" id="KW-1003">Cell membrane</keyword>
<evidence type="ECO:0000256" key="2">
    <source>
        <dbReference type="ARBA" id="ARBA00004651"/>
    </source>
</evidence>
<dbReference type="InterPro" id="IPR050222">
    <property type="entry name" value="MATE_MdtK"/>
</dbReference>
<feature type="transmembrane region" description="Helical" evidence="13">
    <location>
        <begin position="423"/>
        <end position="447"/>
    </location>
</feature>
<evidence type="ECO:0000256" key="7">
    <source>
        <dbReference type="ARBA" id="ARBA00022475"/>
    </source>
</evidence>
<evidence type="ECO:0000256" key="11">
    <source>
        <dbReference type="ARBA" id="ARBA00023136"/>
    </source>
</evidence>
<dbReference type="NCBIfam" id="TIGR00797">
    <property type="entry name" value="matE"/>
    <property type="match status" value="1"/>
</dbReference>
<evidence type="ECO:0000256" key="4">
    <source>
        <dbReference type="ARBA" id="ARBA00020268"/>
    </source>
</evidence>
<comment type="caution">
    <text evidence="14">The sequence shown here is derived from an EMBL/GenBank/DDBJ whole genome shotgun (WGS) entry which is preliminary data.</text>
</comment>
<dbReference type="Pfam" id="PF01554">
    <property type="entry name" value="MatE"/>
    <property type="match status" value="2"/>
</dbReference>
<keyword evidence="9 13" id="KW-1133">Transmembrane helix</keyword>
<evidence type="ECO:0000256" key="12">
    <source>
        <dbReference type="ARBA" id="ARBA00031636"/>
    </source>
</evidence>
<evidence type="ECO:0000256" key="9">
    <source>
        <dbReference type="ARBA" id="ARBA00022989"/>
    </source>
</evidence>
<evidence type="ECO:0000256" key="1">
    <source>
        <dbReference type="ARBA" id="ARBA00003408"/>
    </source>
</evidence>
<protein>
    <recommendedName>
        <fullName evidence="4">Probable multidrug resistance protein NorM</fullName>
    </recommendedName>
    <alternativeName>
        <fullName evidence="12">Multidrug-efflux transporter</fullName>
    </alternativeName>
</protein>
<feature type="transmembrane region" description="Helical" evidence="13">
    <location>
        <begin position="363"/>
        <end position="385"/>
    </location>
</feature>
<proteinExistence type="inferred from homology"/>
<comment type="subcellular location">
    <subcellularLocation>
        <location evidence="2">Cell membrane</location>
        <topology evidence="2">Multi-pass membrane protein</topology>
    </subcellularLocation>
</comment>
<gene>
    <name evidence="14" type="ORF">C4N26_04570</name>
</gene>
<evidence type="ECO:0000256" key="3">
    <source>
        <dbReference type="ARBA" id="ARBA00010199"/>
    </source>
</evidence>
<evidence type="ECO:0000256" key="8">
    <source>
        <dbReference type="ARBA" id="ARBA00022692"/>
    </source>
</evidence>
<comment type="similarity">
    <text evidence="3">Belongs to the multi antimicrobial extrusion (MATE) (TC 2.A.66.1) family.</text>
</comment>
<dbReference type="GO" id="GO:0015297">
    <property type="term" value="F:antiporter activity"/>
    <property type="evidence" value="ECO:0007669"/>
    <property type="project" value="UniProtKB-KW"/>
</dbReference>
<evidence type="ECO:0000256" key="6">
    <source>
        <dbReference type="ARBA" id="ARBA00022449"/>
    </source>
</evidence>
<accession>A0A329U2P4</accession>
<dbReference type="Proteomes" id="UP000251144">
    <property type="component" value="Unassembled WGS sequence"/>
</dbReference>
<feature type="transmembrane region" description="Helical" evidence="13">
    <location>
        <begin position="145"/>
        <end position="168"/>
    </location>
</feature>
<organism evidence="14 15">
    <name type="scientific">Faecalibacterium prausnitzii</name>
    <dbReference type="NCBI Taxonomy" id="853"/>
    <lineage>
        <taxon>Bacteria</taxon>
        <taxon>Bacillati</taxon>
        <taxon>Bacillota</taxon>
        <taxon>Clostridia</taxon>
        <taxon>Eubacteriales</taxon>
        <taxon>Oscillospiraceae</taxon>
        <taxon>Faecalibacterium</taxon>
    </lineage>
</organism>
<feature type="transmembrane region" description="Helical" evidence="13">
    <location>
        <begin position="180"/>
        <end position="199"/>
    </location>
</feature>
<dbReference type="InterPro" id="IPR048279">
    <property type="entry name" value="MdtK-like"/>
</dbReference>
<evidence type="ECO:0000313" key="14">
    <source>
        <dbReference type="EMBL" id="RAW55236.1"/>
    </source>
</evidence>
<dbReference type="EMBL" id="PRLB01000002">
    <property type="protein sequence ID" value="RAW55236.1"/>
    <property type="molecule type" value="Genomic_DNA"/>
</dbReference>
<evidence type="ECO:0000256" key="13">
    <source>
        <dbReference type="SAM" id="Phobius"/>
    </source>
</evidence>
<dbReference type="PANTHER" id="PTHR43298">
    <property type="entry name" value="MULTIDRUG RESISTANCE PROTEIN NORM-RELATED"/>
    <property type="match status" value="1"/>
</dbReference>
<reference evidence="14 15" key="1">
    <citation type="submission" date="2018-02" db="EMBL/GenBank/DDBJ databases">
        <title>Complete genome sequencing of Faecalibacterium prausnitzii strains isolated from the human gut.</title>
        <authorList>
            <person name="Fitzgerald B.C."/>
            <person name="Shkoporov A.N."/>
            <person name="Ross P.R."/>
            <person name="Hill C."/>
        </authorList>
    </citation>
    <scope>NUCLEOTIDE SEQUENCE [LARGE SCALE GENOMIC DNA]</scope>
    <source>
        <strain evidence="14 15">APC942/32-1</strain>
    </source>
</reference>
<keyword evidence="6" id="KW-0050">Antiport</keyword>
<feature type="transmembrane region" description="Helical" evidence="13">
    <location>
        <begin position="103"/>
        <end position="125"/>
    </location>
</feature>
<dbReference type="PANTHER" id="PTHR43298:SF2">
    <property type="entry name" value="FMN_FAD EXPORTER YEEO-RELATED"/>
    <property type="match status" value="1"/>
</dbReference>
<dbReference type="GO" id="GO:0006811">
    <property type="term" value="P:monoatomic ion transport"/>
    <property type="evidence" value="ECO:0007669"/>
    <property type="project" value="UniProtKB-KW"/>
</dbReference>
<dbReference type="RefSeq" id="WP_158400540.1">
    <property type="nucleotide sequence ID" value="NZ_PRLB01000002.1"/>
</dbReference>
<comment type="function">
    <text evidence="1">Multidrug efflux pump.</text>
</comment>
<keyword evidence="8 13" id="KW-0812">Transmembrane</keyword>
<dbReference type="GO" id="GO:0005886">
    <property type="term" value="C:plasma membrane"/>
    <property type="evidence" value="ECO:0007669"/>
    <property type="project" value="UniProtKB-SubCell"/>
</dbReference>
<evidence type="ECO:0000313" key="15">
    <source>
        <dbReference type="Proteomes" id="UP000251144"/>
    </source>
</evidence>
<dbReference type="CDD" id="cd13137">
    <property type="entry name" value="MATE_NorM_like"/>
    <property type="match status" value="1"/>
</dbReference>
<dbReference type="AlphaFoldDB" id="A0A329U2P4"/>
<name>A0A329U2P4_9FIRM</name>
<dbReference type="InterPro" id="IPR002528">
    <property type="entry name" value="MATE_fam"/>
</dbReference>
<sequence>MVKNASAGEKAGWFNGRTPLFSQKDLLRLVGPLLIEQFLAVTVGMADTMMVSRCGEAAISGVSLVDMINNLIIVLFAALATGGAVVVSQYLGAKEQEKADAGAGQLILLSAVLGTVVAALCILFARPMISACYGSIDADVLDAGVLYLKITALSYPFLALYNAGAALFRSMGNSKISMQISVLMNIINIVGNAVCIFGLKMGVDGVAWPSVVSRVIAAVLILGRCYQKGHALTVPKTVKLDTGMAKRILGIGVPSAFENSLFEAGRIVVVSMISTFGTVQIAANAVANNLDGVGCIPGKAIGLAMITVVGRCIGAGDNEQAIYYTKKLLGWAYLVMGVLNGLILIFVRPLVGIYELSGETMELSIILACIHAGFAMLLWPLSFVLPNALRAANDVRFTMIVSIASMACWRVGFSYIIGVRMGMGAIGVWIAMVVDWVCRVTCFVTRFRSGVWKEKYKA</sequence>
<dbReference type="PIRSF" id="PIRSF006603">
    <property type="entry name" value="DinF"/>
    <property type="match status" value="1"/>
</dbReference>
<evidence type="ECO:0000256" key="5">
    <source>
        <dbReference type="ARBA" id="ARBA00022448"/>
    </source>
</evidence>
<keyword evidence="11 13" id="KW-0472">Membrane</keyword>
<dbReference type="OrthoDB" id="62420at2"/>
<dbReference type="GO" id="GO:0042910">
    <property type="term" value="F:xenobiotic transmembrane transporter activity"/>
    <property type="evidence" value="ECO:0007669"/>
    <property type="project" value="InterPro"/>
</dbReference>